<dbReference type="EMBL" id="JBAHYK010000010">
    <property type="protein sequence ID" value="KAL0581465.1"/>
    <property type="molecule type" value="Genomic_DNA"/>
</dbReference>
<evidence type="ECO:0000313" key="3">
    <source>
        <dbReference type="Proteomes" id="UP001465976"/>
    </source>
</evidence>
<accession>A0ABR3G0Y9</accession>
<keyword evidence="3" id="KW-1185">Reference proteome</keyword>
<feature type="compositionally biased region" description="Polar residues" evidence="1">
    <location>
        <begin position="738"/>
        <end position="753"/>
    </location>
</feature>
<feature type="compositionally biased region" description="Low complexity" evidence="1">
    <location>
        <begin position="193"/>
        <end position="208"/>
    </location>
</feature>
<feature type="region of interest" description="Disordered" evidence="1">
    <location>
        <begin position="186"/>
        <end position="334"/>
    </location>
</feature>
<feature type="compositionally biased region" description="Polar residues" evidence="1">
    <location>
        <begin position="273"/>
        <end position="287"/>
    </location>
</feature>
<evidence type="ECO:0000256" key="1">
    <source>
        <dbReference type="SAM" id="MobiDB-lite"/>
    </source>
</evidence>
<reference evidence="2 3" key="1">
    <citation type="submission" date="2024-02" db="EMBL/GenBank/DDBJ databases">
        <title>A draft genome for the cacao thread blight pathogen Marasmius crinis-equi.</title>
        <authorList>
            <person name="Cohen S.P."/>
            <person name="Baruah I.K."/>
            <person name="Amoako-Attah I."/>
            <person name="Bukari Y."/>
            <person name="Meinhardt L.W."/>
            <person name="Bailey B.A."/>
        </authorList>
    </citation>
    <scope>NUCLEOTIDE SEQUENCE [LARGE SCALE GENOMIC DNA]</scope>
    <source>
        <strain evidence="2 3">GH-76</strain>
    </source>
</reference>
<feature type="compositionally biased region" description="Basic and acidic residues" evidence="1">
    <location>
        <begin position="34"/>
        <end position="51"/>
    </location>
</feature>
<feature type="compositionally biased region" description="Basic and acidic residues" evidence="1">
    <location>
        <begin position="210"/>
        <end position="223"/>
    </location>
</feature>
<feature type="compositionally biased region" description="Pro residues" evidence="1">
    <location>
        <begin position="519"/>
        <end position="537"/>
    </location>
</feature>
<feature type="compositionally biased region" description="Basic and acidic residues" evidence="1">
    <location>
        <begin position="904"/>
        <end position="915"/>
    </location>
</feature>
<name>A0ABR3G0Y9_9AGAR</name>
<feature type="compositionally biased region" description="Low complexity" evidence="1">
    <location>
        <begin position="325"/>
        <end position="334"/>
    </location>
</feature>
<proteinExistence type="predicted"/>
<feature type="compositionally biased region" description="Low complexity" evidence="1">
    <location>
        <begin position="420"/>
        <end position="438"/>
    </location>
</feature>
<evidence type="ECO:0000313" key="2">
    <source>
        <dbReference type="EMBL" id="KAL0581465.1"/>
    </source>
</evidence>
<feature type="region of interest" description="Disordered" evidence="1">
    <location>
        <begin position="600"/>
        <end position="698"/>
    </location>
</feature>
<feature type="compositionally biased region" description="Basic residues" evidence="1">
    <location>
        <begin position="625"/>
        <end position="635"/>
    </location>
</feature>
<feature type="compositionally biased region" description="Low complexity" evidence="1">
    <location>
        <begin position="486"/>
        <end position="501"/>
    </location>
</feature>
<gene>
    <name evidence="2" type="ORF">V5O48_000619</name>
</gene>
<comment type="caution">
    <text evidence="2">The sequence shown here is derived from an EMBL/GenBank/DDBJ whole genome shotgun (WGS) entry which is preliminary data.</text>
</comment>
<feature type="compositionally biased region" description="Basic and acidic residues" evidence="1">
    <location>
        <begin position="1"/>
        <end position="19"/>
    </location>
</feature>
<feature type="compositionally biased region" description="Polar residues" evidence="1">
    <location>
        <begin position="116"/>
        <end position="127"/>
    </location>
</feature>
<feature type="compositionally biased region" description="Polar residues" evidence="1">
    <location>
        <begin position="439"/>
        <end position="457"/>
    </location>
</feature>
<feature type="compositionally biased region" description="Basic and acidic residues" evidence="1">
    <location>
        <begin position="872"/>
        <end position="892"/>
    </location>
</feature>
<dbReference type="Proteomes" id="UP001465976">
    <property type="component" value="Unassembled WGS sequence"/>
</dbReference>
<organism evidence="2 3">
    <name type="scientific">Marasmius crinis-equi</name>
    <dbReference type="NCBI Taxonomy" id="585013"/>
    <lineage>
        <taxon>Eukaryota</taxon>
        <taxon>Fungi</taxon>
        <taxon>Dikarya</taxon>
        <taxon>Basidiomycota</taxon>
        <taxon>Agaricomycotina</taxon>
        <taxon>Agaricomycetes</taxon>
        <taxon>Agaricomycetidae</taxon>
        <taxon>Agaricales</taxon>
        <taxon>Marasmiineae</taxon>
        <taxon>Marasmiaceae</taxon>
        <taxon>Marasmius</taxon>
    </lineage>
</organism>
<feature type="region of interest" description="Disordered" evidence="1">
    <location>
        <begin position="408"/>
        <end position="561"/>
    </location>
</feature>
<feature type="region of interest" description="Disordered" evidence="1">
    <location>
        <begin position="1"/>
        <end position="137"/>
    </location>
</feature>
<protein>
    <submittedName>
        <fullName evidence="2">Uncharacterized protein</fullName>
    </submittedName>
</protein>
<feature type="compositionally biased region" description="Polar residues" evidence="1">
    <location>
        <begin position="303"/>
        <end position="324"/>
    </location>
</feature>
<feature type="region of interest" description="Disordered" evidence="1">
    <location>
        <begin position="725"/>
        <end position="754"/>
    </location>
</feature>
<feature type="region of interest" description="Disordered" evidence="1">
    <location>
        <begin position="805"/>
        <end position="915"/>
    </location>
</feature>
<feature type="compositionally biased region" description="Low complexity" evidence="1">
    <location>
        <begin position="668"/>
        <end position="697"/>
    </location>
</feature>
<feature type="compositionally biased region" description="Acidic residues" evidence="1">
    <location>
        <begin position="846"/>
        <end position="855"/>
    </location>
</feature>
<feature type="compositionally biased region" description="Low complexity" evidence="1">
    <location>
        <begin position="92"/>
        <end position="101"/>
    </location>
</feature>
<sequence length="915" mass="98504">MPHDPCEENVDVVEKEETNMNKPVRSKERRRRGRDPMKELLKGGKKAKELNKLISTISLDPSSSHSRRETSRSRPSVPNHEPRSSTGARDASVSSFVSTSSRTDEDLDHDSHMFGSRNTDPSSSSTVIADPEGAREDTTAVDLIPSHDSIPSLSVSAFAVSEDSLFAATGPHTYGTISSHPHLSLGDIPFPNSGPSLSKSHSLPHSSSETSHDHHRREDEPSLHGRSSPNPQLHGVSSRDHSTASSNTADRINAAASVPASISEPRREGILRNASTSDGLSAPTTNVKRGRKRNKSPVPLAAESNTPKHLSGSHASFNTNTTEAAQSQTPPLSTQTQLASLRGALEAARLREEKTRGEIEALKWEVDMARRKESDYRNYMNYLSNQLHSYASFAMNLQMNGGQLPVQHPHVSPYPPPTNAAHSPAGSIGSSSASGSVSITNEQTFPAFGTSQPNTRPGSRAGTPLRDTNLPATMPGTSLPSPPPSDTVSSPTLPSSSLEPTPTHPPFQIYATSDHPASTSPPEPSSEPATVPAPRPMPFEAHPHPPFFMSPPHASPVSPQSSPFLPPWGYEAMMANNFATMAGMSHLNYGSNRFMHGPFQPPLPVSPGMQPAHGLSRPGSGTGKSRSRSGKKTVREKRDRERDTTMTSVPPSPTPANTKFDVGSVLASRTEPSESSVSSPSSSLPSTPSSRSRSQQSHRNLVIPEMTPFVTSQSPSPLEVLGLNMDRLRDTSRGRPGGSQTHPSADSPKNTYARSGLAYHGEYLEASEHSNDLHAGVRNGYGEQGTDDVESGSFSTLLADAILKRPETMRAPSSRRWEDRTVQEHGVTITPEPVVDKESETSSPDGETEVLEDPIVEFTFPSLSNWGNVGSMKKDRPAEDEKRASEVWDEKAPSSPPPTPPTTKESHDRLDCPNA</sequence>